<keyword evidence="4" id="KW-1185">Reference proteome</keyword>
<accession>A0A8S1RV04</accession>
<evidence type="ECO:0000313" key="4">
    <source>
        <dbReference type="Proteomes" id="UP000692954"/>
    </source>
</evidence>
<dbReference type="OrthoDB" id="306785at2759"/>
<sequence>MKLLAAFSLLIMVFNFRIPQFDSGNAVGVSHSQGHILETQSYVPRQVVVYVQFSAAFETVPQVFISQNKVDSYEGSIGFNQRVGLITQKGFLVHSIALTSQSLIQLYFYWIAMCDDRVQVINFNTYDVKQLRTITGQREVLFQIDHNFQEATRGLISLNGVKFFYLTYLVIELKIVEITSQKITISGASYAQSLVDYISFSVLLGTDKSLWTSSLYTVINLPADYFPNIQIDFPSDYSSYTLTPLATWRGYSTDNRYNLRIWLMNVALNTKITYTFWAWGDSVVYAIFHSAGLYVFDTNHKIFDENCLELFSECDFQGESILVCQKIPNLSIKGWSKIVKSLTIPKQKTVNLFTKENYQGEKDIFTENQQCMASTVLSINFQPLISYIRILYLNNYNCPTVKFYSQCNFQGTLFQITKGQIVKQSNKIPFEIKSINICSNVVVHLKNPNYFESKPQEFTTSQSCITSYKFPKYVQPT</sequence>
<evidence type="ECO:0000313" key="3">
    <source>
        <dbReference type="EMBL" id="CAD8131270.1"/>
    </source>
</evidence>
<evidence type="ECO:0000259" key="2">
    <source>
        <dbReference type="Pfam" id="PF09458"/>
    </source>
</evidence>
<dbReference type="GO" id="GO:0030246">
    <property type="term" value="F:carbohydrate binding"/>
    <property type="evidence" value="ECO:0007669"/>
    <property type="project" value="InterPro"/>
</dbReference>
<dbReference type="EMBL" id="CAJJDN010000437">
    <property type="protein sequence ID" value="CAD8131270.1"/>
    <property type="molecule type" value="Genomic_DNA"/>
</dbReference>
<organism evidence="3 4">
    <name type="scientific">Paramecium sonneborni</name>
    <dbReference type="NCBI Taxonomy" id="65129"/>
    <lineage>
        <taxon>Eukaryota</taxon>
        <taxon>Sar</taxon>
        <taxon>Alveolata</taxon>
        <taxon>Ciliophora</taxon>
        <taxon>Intramacronucleata</taxon>
        <taxon>Oligohymenophorea</taxon>
        <taxon>Peniculida</taxon>
        <taxon>Parameciidae</taxon>
        <taxon>Paramecium</taxon>
    </lineage>
</organism>
<dbReference type="GO" id="GO:0007155">
    <property type="term" value="P:cell adhesion"/>
    <property type="evidence" value="ECO:0007669"/>
    <property type="project" value="InterPro"/>
</dbReference>
<evidence type="ECO:0000256" key="1">
    <source>
        <dbReference type="SAM" id="SignalP"/>
    </source>
</evidence>
<dbReference type="AlphaFoldDB" id="A0A8S1RV04"/>
<dbReference type="InterPro" id="IPR019019">
    <property type="entry name" value="H-type_lectin_domain"/>
</dbReference>
<dbReference type="Proteomes" id="UP000692954">
    <property type="component" value="Unassembled WGS sequence"/>
</dbReference>
<keyword evidence="1" id="KW-0732">Signal</keyword>
<dbReference type="Pfam" id="PF09458">
    <property type="entry name" value="H_lectin"/>
    <property type="match status" value="1"/>
</dbReference>
<name>A0A8S1RV04_9CILI</name>
<proteinExistence type="predicted"/>
<feature type="chain" id="PRO_5035945842" description="H-type lectin domain-containing protein" evidence="1">
    <location>
        <begin position="16"/>
        <end position="477"/>
    </location>
</feature>
<gene>
    <name evidence="3" type="ORF">PSON_ATCC_30995.1.T4370003</name>
</gene>
<feature type="signal peptide" evidence="1">
    <location>
        <begin position="1"/>
        <end position="15"/>
    </location>
</feature>
<feature type="domain" description="H-type lectin" evidence="2">
    <location>
        <begin position="50"/>
        <end position="113"/>
    </location>
</feature>
<protein>
    <recommendedName>
        <fullName evidence="2">H-type lectin domain-containing protein</fullName>
    </recommendedName>
</protein>
<comment type="caution">
    <text evidence="3">The sequence shown here is derived from an EMBL/GenBank/DDBJ whole genome shotgun (WGS) entry which is preliminary data.</text>
</comment>
<reference evidence="3" key="1">
    <citation type="submission" date="2021-01" db="EMBL/GenBank/DDBJ databases">
        <authorList>
            <consortium name="Genoscope - CEA"/>
            <person name="William W."/>
        </authorList>
    </citation>
    <scope>NUCLEOTIDE SEQUENCE</scope>
</reference>